<dbReference type="Pfam" id="PF12867">
    <property type="entry name" value="DinB_2"/>
    <property type="match status" value="1"/>
</dbReference>
<dbReference type="Gene3D" id="1.20.120.450">
    <property type="entry name" value="dinb family like domain"/>
    <property type="match status" value="1"/>
</dbReference>
<dbReference type="GO" id="GO:0046872">
    <property type="term" value="F:metal ion binding"/>
    <property type="evidence" value="ECO:0007669"/>
    <property type="project" value="UniProtKB-KW"/>
</dbReference>
<dbReference type="InterPro" id="IPR034660">
    <property type="entry name" value="DinB/YfiT-like"/>
</dbReference>
<reference evidence="6 7" key="1">
    <citation type="submission" date="2018-10" db="EMBL/GenBank/DDBJ databases">
        <title>Sinomicrobium pectinilyticum sp. nov., a pectinase-producing bacterium isolated from alkaline and saline soil, and emended description of the genus Sinomicrobium.</title>
        <authorList>
            <person name="Cheng B."/>
            <person name="Li C."/>
            <person name="Lai Q."/>
            <person name="Du M."/>
            <person name="Shao Z."/>
            <person name="Xu P."/>
            <person name="Yang C."/>
        </authorList>
    </citation>
    <scope>NUCLEOTIDE SEQUENCE [LARGE SCALE GENOMIC DNA]</scope>
    <source>
        <strain evidence="6 7">5DNS001</strain>
    </source>
</reference>
<gene>
    <name evidence="6" type="ORF">ED312_00150</name>
</gene>
<feature type="domain" description="DinB-like" evidence="5">
    <location>
        <begin position="30"/>
        <end position="164"/>
    </location>
</feature>
<dbReference type="HAMAP" id="MF_01256">
    <property type="entry name" value="YfiT_hydrol"/>
    <property type="match status" value="1"/>
</dbReference>
<keyword evidence="7" id="KW-1185">Reference proteome</keyword>
<evidence type="ECO:0000313" key="6">
    <source>
        <dbReference type="EMBL" id="RNL95053.1"/>
    </source>
</evidence>
<protein>
    <submittedName>
        <fullName evidence="6">Putative metal-dependent hydrolase</fullName>
    </submittedName>
</protein>
<dbReference type="NCBIfam" id="NF009807">
    <property type="entry name" value="PRK13291.1"/>
    <property type="match status" value="1"/>
</dbReference>
<dbReference type="OrthoDB" id="9796039at2"/>
<organism evidence="6 7">
    <name type="scientific">Sinomicrobium pectinilyticum</name>
    <dbReference type="NCBI Taxonomy" id="1084421"/>
    <lineage>
        <taxon>Bacteria</taxon>
        <taxon>Pseudomonadati</taxon>
        <taxon>Bacteroidota</taxon>
        <taxon>Flavobacteriia</taxon>
        <taxon>Flavobacteriales</taxon>
        <taxon>Flavobacteriaceae</taxon>
        <taxon>Sinomicrobium</taxon>
    </lineage>
</organism>
<accession>A0A3N0F4G6</accession>
<dbReference type="GO" id="GO:0016787">
    <property type="term" value="F:hydrolase activity"/>
    <property type="evidence" value="ECO:0007669"/>
    <property type="project" value="UniProtKB-KW"/>
</dbReference>
<keyword evidence="4" id="KW-0862">Zinc</keyword>
<sequence>MEKLQYPIGKFAAPVHIGQEETAAWTAVLETFPGRLEKLVKELTDTQLDTPYRPGGWTVRQVVHHLYDSHTNSYVRFKWTLTEDSPVIKAYFEDRWAELPDTKSAPVTLALDGLRALHAKWVYLLNGLEESDLQRTFIHPAGNRKVTLAENIGIYAWHCNHHYMHIRNLLERNGWLS</sequence>
<dbReference type="InterPro" id="IPR024775">
    <property type="entry name" value="DinB-like"/>
</dbReference>
<keyword evidence="1" id="KW-0963">Cytoplasm</keyword>
<dbReference type="SUPFAM" id="SSF109854">
    <property type="entry name" value="DinB/YfiT-like putative metalloenzymes"/>
    <property type="match status" value="1"/>
</dbReference>
<dbReference type="AlphaFoldDB" id="A0A3N0F4G6"/>
<dbReference type="EMBL" id="RJTM01000002">
    <property type="protein sequence ID" value="RNL95053.1"/>
    <property type="molecule type" value="Genomic_DNA"/>
</dbReference>
<dbReference type="InterPro" id="IPR023774">
    <property type="entry name" value="Put_metal_dep_hydrolase_YfiT"/>
</dbReference>
<evidence type="ECO:0000256" key="4">
    <source>
        <dbReference type="ARBA" id="ARBA00022833"/>
    </source>
</evidence>
<dbReference type="RefSeq" id="WP_123213965.1">
    <property type="nucleotide sequence ID" value="NZ_RJTM01000002.1"/>
</dbReference>
<proteinExistence type="inferred from homology"/>
<evidence type="ECO:0000256" key="1">
    <source>
        <dbReference type="ARBA" id="ARBA00022490"/>
    </source>
</evidence>
<evidence type="ECO:0000259" key="5">
    <source>
        <dbReference type="Pfam" id="PF12867"/>
    </source>
</evidence>
<evidence type="ECO:0000256" key="3">
    <source>
        <dbReference type="ARBA" id="ARBA00022801"/>
    </source>
</evidence>
<comment type="caution">
    <text evidence="6">The sequence shown here is derived from an EMBL/GenBank/DDBJ whole genome shotgun (WGS) entry which is preliminary data.</text>
</comment>
<dbReference type="Proteomes" id="UP000267469">
    <property type="component" value="Unassembled WGS sequence"/>
</dbReference>
<evidence type="ECO:0000313" key="7">
    <source>
        <dbReference type="Proteomes" id="UP000267469"/>
    </source>
</evidence>
<evidence type="ECO:0000256" key="2">
    <source>
        <dbReference type="ARBA" id="ARBA00022723"/>
    </source>
</evidence>
<keyword evidence="2" id="KW-0479">Metal-binding</keyword>
<name>A0A3N0F4G6_SINP1</name>
<keyword evidence="3 6" id="KW-0378">Hydrolase</keyword>